<name>A0ABT3L3F8_9CYAN</name>
<dbReference type="EMBL" id="JAIHOM010000025">
    <property type="protein sequence ID" value="MCW6035987.1"/>
    <property type="molecule type" value="Genomic_DNA"/>
</dbReference>
<accession>A0ABT3L3F8</accession>
<dbReference type="RefSeq" id="WP_265263715.1">
    <property type="nucleotide sequence ID" value="NZ_JAIHOM010000025.1"/>
</dbReference>
<dbReference type="Proteomes" id="UP001526426">
    <property type="component" value="Unassembled WGS sequence"/>
</dbReference>
<protein>
    <submittedName>
        <fullName evidence="1">Uncharacterized protein</fullName>
    </submittedName>
</protein>
<evidence type="ECO:0000313" key="1">
    <source>
        <dbReference type="EMBL" id="MCW6035987.1"/>
    </source>
</evidence>
<sequence>MAQNLPLTNPLLGNHIEMQEVAVAIAATDLNPGSISLDFLRFSGIIPTDWELTQQPVLNNAVAQLNFSNGVNIFAQPRSINFLEAIKQNPQDLQAPVVARQYLEKLPHANYQGISINPKILIGFPNQEDAARKYIVETLLAPGGWQQLGQAPLKASINLSYQLKRCPLNLGINEVRLQQPDQTSIAALLFSGGFTYGIPPEYQDQKTAYLSKRISTWQTDFETFREIITKKFFAQGQGSSLFPPTLI</sequence>
<gene>
    <name evidence="1" type="ORF">K4A83_06835</name>
</gene>
<organism evidence="1 2">
    <name type="scientific">Spirulina subsalsa FACHB-351</name>
    <dbReference type="NCBI Taxonomy" id="234711"/>
    <lineage>
        <taxon>Bacteria</taxon>
        <taxon>Bacillati</taxon>
        <taxon>Cyanobacteriota</taxon>
        <taxon>Cyanophyceae</taxon>
        <taxon>Spirulinales</taxon>
        <taxon>Spirulinaceae</taxon>
        <taxon>Spirulina</taxon>
    </lineage>
</organism>
<keyword evidence="2" id="KW-1185">Reference proteome</keyword>
<reference evidence="1 2" key="1">
    <citation type="submission" date="2021-08" db="EMBL/GenBank/DDBJ databases">
        <title>Draft genome sequence of Spirulina subsalsa with high tolerance to salinity and hype-accumulation of phycocyanin.</title>
        <authorList>
            <person name="Pei H."/>
            <person name="Jiang L."/>
        </authorList>
    </citation>
    <scope>NUCLEOTIDE SEQUENCE [LARGE SCALE GENOMIC DNA]</scope>
    <source>
        <strain evidence="1 2">FACHB-351</strain>
    </source>
</reference>
<proteinExistence type="predicted"/>
<evidence type="ECO:0000313" key="2">
    <source>
        <dbReference type="Proteomes" id="UP001526426"/>
    </source>
</evidence>
<comment type="caution">
    <text evidence="1">The sequence shown here is derived from an EMBL/GenBank/DDBJ whole genome shotgun (WGS) entry which is preliminary data.</text>
</comment>